<gene>
    <name evidence="5 9" type="primary">xseA</name>
    <name evidence="9" type="ORF">GCM10011501_24880</name>
</gene>
<keyword evidence="10" id="KW-1185">Reference proteome</keyword>
<dbReference type="RefSeq" id="WP_189378578.1">
    <property type="nucleotide sequence ID" value="NZ_BNAH01000010.1"/>
</dbReference>
<accession>A0ABQ3IX35</accession>
<comment type="subcellular location">
    <subcellularLocation>
        <location evidence="5 6">Cytoplasm</location>
    </subcellularLocation>
</comment>
<dbReference type="InterPro" id="IPR020579">
    <property type="entry name" value="Exonuc_VII_lsu_C"/>
</dbReference>
<dbReference type="Pfam" id="PF02601">
    <property type="entry name" value="Exonuc_VII_L"/>
    <property type="match status" value="1"/>
</dbReference>
<dbReference type="HAMAP" id="MF_00378">
    <property type="entry name" value="Exonuc_7_L"/>
    <property type="match status" value="1"/>
</dbReference>
<dbReference type="NCBIfam" id="TIGR00237">
    <property type="entry name" value="xseA"/>
    <property type="match status" value="1"/>
</dbReference>
<comment type="caution">
    <text evidence="9">The sequence shown here is derived from an EMBL/GenBank/DDBJ whole genome shotgun (WGS) entry which is preliminary data.</text>
</comment>
<dbReference type="PANTHER" id="PTHR30008:SF0">
    <property type="entry name" value="EXODEOXYRIBONUCLEASE 7 LARGE SUBUNIT"/>
    <property type="match status" value="1"/>
</dbReference>
<keyword evidence="2 5" id="KW-0540">Nuclease</keyword>
<proteinExistence type="inferred from homology"/>
<comment type="function">
    <text evidence="5">Bidirectionally degrades single-stranded DNA into large acid-insoluble oligonucleotides, which are then degraded further into small acid-soluble oligonucleotides.</text>
</comment>
<evidence type="ECO:0000256" key="4">
    <source>
        <dbReference type="ARBA" id="ARBA00022839"/>
    </source>
</evidence>
<sequence length="450" mass="50287">MAQQHILQVSELTKKVKFMLESELNTVWLSGEISNFVAASSGHWYLSLKDSRSQVRCAMFKGNNQRVRLPSQRIPSNGQQVLVRAKVSLYEPRGDFQLIIELMEDAGEGLLRQQYDQLKAHLNAQGFFSQTHKKSIPAHATTVGIVTSPTGAAIKDILTVLKRRNPTIKVIIYPSLVQGDQASEDIAQAIHIANQRQECDVLIVGRGGGSLEDLWCFNSEVVVNAIYQCQIPVISAVGHEIDTTLSDHVADLRAPTPSAAAEIVSQDNSELINKVLSFSQRLQRAIQNQLVKNQQVSIQLTHRLSRVHPVAQLQIQQQKSDELHLRLHTAIQRRLIILKHKPENLVIRLINASPHSMISKNQQQSLQLDHRLKQAIGQLLKQKQQSFAGIIEQLNIVSPLATIARGYSVSRSQKNEIIRSVDQVEVEENMTVEVGDGILTGKVLSKQPHR</sequence>
<keyword evidence="4 5" id="KW-0269">Exonuclease</keyword>
<evidence type="ECO:0000259" key="8">
    <source>
        <dbReference type="Pfam" id="PF13742"/>
    </source>
</evidence>
<feature type="domain" description="Exonuclease VII large subunit C-terminal" evidence="7">
    <location>
        <begin position="128"/>
        <end position="439"/>
    </location>
</feature>
<evidence type="ECO:0000256" key="5">
    <source>
        <dbReference type="HAMAP-Rule" id="MF_00378"/>
    </source>
</evidence>
<evidence type="ECO:0000313" key="10">
    <source>
        <dbReference type="Proteomes" id="UP000626370"/>
    </source>
</evidence>
<dbReference type="PANTHER" id="PTHR30008">
    <property type="entry name" value="EXODEOXYRIBONUCLEASE 7 LARGE SUBUNIT"/>
    <property type="match status" value="1"/>
</dbReference>
<dbReference type="CDD" id="cd04489">
    <property type="entry name" value="ExoVII_LU_OBF"/>
    <property type="match status" value="1"/>
</dbReference>
<protein>
    <recommendedName>
        <fullName evidence="5">Exodeoxyribonuclease 7 large subunit</fullName>
        <ecNumber evidence="5">3.1.11.6</ecNumber>
    </recommendedName>
    <alternativeName>
        <fullName evidence="5">Exodeoxyribonuclease VII large subunit</fullName>
        <shortName evidence="5">Exonuclease VII large subunit</shortName>
    </alternativeName>
</protein>
<keyword evidence="3 5" id="KW-0378">Hydrolase</keyword>
<keyword evidence="1 5" id="KW-0963">Cytoplasm</keyword>
<evidence type="ECO:0000256" key="2">
    <source>
        <dbReference type="ARBA" id="ARBA00022722"/>
    </source>
</evidence>
<dbReference type="EC" id="3.1.11.6" evidence="5"/>
<evidence type="ECO:0000259" key="7">
    <source>
        <dbReference type="Pfam" id="PF02601"/>
    </source>
</evidence>
<evidence type="ECO:0000256" key="3">
    <source>
        <dbReference type="ARBA" id="ARBA00022801"/>
    </source>
</evidence>
<comment type="subunit">
    <text evidence="5">Heterooligomer composed of large and small subunits.</text>
</comment>
<comment type="catalytic activity">
    <reaction evidence="5 6">
        <text>Exonucleolytic cleavage in either 5'- to 3'- or 3'- to 5'-direction to yield nucleoside 5'-phosphates.</text>
        <dbReference type="EC" id="3.1.11.6"/>
    </reaction>
</comment>
<dbReference type="EMBL" id="BNAH01000010">
    <property type="protein sequence ID" value="GHE94476.1"/>
    <property type="molecule type" value="Genomic_DNA"/>
</dbReference>
<comment type="similarity">
    <text evidence="5 6">Belongs to the XseA family.</text>
</comment>
<reference evidence="10" key="1">
    <citation type="journal article" date="2019" name="Int. J. Syst. Evol. Microbiol.">
        <title>The Global Catalogue of Microorganisms (GCM) 10K type strain sequencing project: providing services to taxonomists for standard genome sequencing and annotation.</title>
        <authorList>
            <consortium name="The Broad Institute Genomics Platform"/>
            <consortium name="The Broad Institute Genome Sequencing Center for Infectious Disease"/>
            <person name="Wu L."/>
            <person name="Ma J."/>
        </authorList>
    </citation>
    <scope>NUCLEOTIDE SEQUENCE [LARGE SCALE GENOMIC DNA]</scope>
    <source>
        <strain evidence="10">CGMCC 1.15922</strain>
    </source>
</reference>
<dbReference type="Proteomes" id="UP000626370">
    <property type="component" value="Unassembled WGS sequence"/>
</dbReference>
<organism evidence="9 10">
    <name type="scientific">Thalassotalea profundi</name>
    <dbReference type="NCBI Taxonomy" id="2036687"/>
    <lineage>
        <taxon>Bacteria</taxon>
        <taxon>Pseudomonadati</taxon>
        <taxon>Pseudomonadota</taxon>
        <taxon>Gammaproteobacteria</taxon>
        <taxon>Alteromonadales</taxon>
        <taxon>Colwelliaceae</taxon>
        <taxon>Thalassotalea</taxon>
    </lineage>
</organism>
<feature type="domain" description="OB-fold nucleic acid binding" evidence="8">
    <location>
        <begin position="7"/>
        <end position="103"/>
    </location>
</feature>
<dbReference type="Pfam" id="PF13742">
    <property type="entry name" value="tRNA_anti_2"/>
    <property type="match status" value="1"/>
</dbReference>
<evidence type="ECO:0000256" key="1">
    <source>
        <dbReference type="ARBA" id="ARBA00022490"/>
    </source>
</evidence>
<dbReference type="InterPro" id="IPR003753">
    <property type="entry name" value="Exonuc_VII_L"/>
</dbReference>
<evidence type="ECO:0000313" key="9">
    <source>
        <dbReference type="EMBL" id="GHE94476.1"/>
    </source>
</evidence>
<dbReference type="InterPro" id="IPR025824">
    <property type="entry name" value="OB-fold_nuc-bd_dom"/>
</dbReference>
<evidence type="ECO:0000256" key="6">
    <source>
        <dbReference type="RuleBase" id="RU004355"/>
    </source>
</evidence>
<name>A0ABQ3IX35_9GAMM</name>